<gene>
    <name evidence="5" type="ORF">CIB54_22240</name>
</gene>
<keyword evidence="1 3" id="KW-0732">Signal</keyword>
<feature type="signal peptide" evidence="3">
    <location>
        <begin position="1"/>
        <end position="25"/>
    </location>
</feature>
<evidence type="ECO:0000313" key="5">
    <source>
        <dbReference type="EMBL" id="PKH16380.1"/>
    </source>
</evidence>
<evidence type="ECO:0000256" key="1">
    <source>
        <dbReference type="ARBA" id="ARBA00022729"/>
    </source>
</evidence>
<dbReference type="InterPro" id="IPR008929">
    <property type="entry name" value="Chondroitin_lyas"/>
</dbReference>
<organism evidence="5 6">
    <name type="scientific">Pseudomonas fluorescens</name>
    <dbReference type="NCBI Taxonomy" id="294"/>
    <lineage>
        <taxon>Bacteria</taxon>
        <taxon>Pseudomonadati</taxon>
        <taxon>Pseudomonadota</taxon>
        <taxon>Gammaproteobacteria</taxon>
        <taxon>Pseudomonadales</taxon>
        <taxon>Pseudomonadaceae</taxon>
        <taxon>Pseudomonas</taxon>
    </lineage>
</organism>
<evidence type="ECO:0000256" key="2">
    <source>
        <dbReference type="ARBA" id="ARBA00023239"/>
    </source>
</evidence>
<accession>A0A2N1DYF9</accession>
<dbReference type="Proteomes" id="UP000233564">
    <property type="component" value="Unassembled WGS sequence"/>
</dbReference>
<dbReference type="SUPFAM" id="SSF48230">
    <property type="entry name" value="Chondroitin AC/alginate lyase"/>
    <property type="match status" value="1"/>
</dbReference>
<sequence length="406" mass="44800">MISFKHLCTMAMLLGALSISIDSQASSTRPSDAFVHPGLLQTQADFTRIREKLANQNPPWLGGWQKLIANPHASLAWQSNPVPVVYRTSDGLNNDSTLFNDAAAAYALALRWQISQDPAYADKAVGILNQWSSTLTAIKGERGKSLMAGLTGYQLANAAELLRSYPQWQAADVHRFQGMLLSVFYPISHDFLMRHDGSPPDRHGAHWDLASMNSILAIGVLTDRRDLYNEAVDYFKHGTGNGAIEHAVWKLHGNGLGQVQESGRDQAYAMLDIALLGSFCQMAWSQGDDLFGYQNNRVLQGAEYVAQYNLGHDVPFTPLLNRRFNQRVISANHRGEIRPIWELLYNHYVVRKSLSAPNVKAMANNVQVEGGGGDYGRDSGGYDQLGYGTLLYSLGEYGVSDAELVP</sequence>
<dbReference type="InterPro" id="IPR008397">
    <property type="entry name" value="Alginate_lyase_dom"/>
</dbReference>
<evidence type="ECO:0000256" key="3">
    <source>
        <dbReference type="SAM" id="SignalP"/>
    </source>
</evidence>
<evidence type="ECO:0000313" key="6">
    <source>
        <dbReference type="Proteomes" id="UP000233564"/>
    </source>
</evidence>
<dbReference type="Gene3D" id="1.50.10.100">
    <property type="entry name" value="Chondroitin AC/alginate lyase"/>
    <property type="match status" value="1"/>
</dbReference>
<reference evidence="5 6" key="1">
    <citation type="submission" date="2017-08" db="EMBL/GenBank/DDBJ databases">
        <authorList>
            <person name="de Groot N.N."/>
        </authorList>
    </citation>
    <scope>NUCLEOTIDE SEQUENCE [LARGE SCALE GENOMIC DNA]</scope>
    <source>
        <strain evidence="5 6">PfR 37</strain>
    </source>
</reference>
<evidence type="ECO:0000259" key="4">
    <source>
        <dbReference type="Pfam" id="PF05426"/>
    </source>
</evidence>
<dbReference type="Pfam" id="PF05426">
    <property type="entry name" value="Alginate_lyase"/>
    <property type="match status" value="1"/>
</dbReference>
<dbReference type="GO" id="GO:0042597">
    <property type="term" value="C:periplasmic space"/>
    <property type="evidence" value="ECO:0007669"/>
    <property type="project" value="InterPro"/>
</dbReference>
<feature type="domain" description="Alginate lyase" evidence="4">
    <location>
        <begin position="92"/>
        <end position="309"/>
    </location>
</feature>
<dbReference type="RefSeq" id="WP_101220990.1">
    <property type="nucleotide sequence ID" value="NZ_KZ478016.1"/>
</dbReference>
<comment type="caution">
    <text evidence="5">The sequence shown here is derived from an EMBL/GenBank/DDBJ whole genome shotgun (WGS) entry which is preliminary data.</text>
</comment>
<name>A0A2N1DYF9_PSEFL</name>
<dbReference type="AlphaFoldDB" id="A0A2N1DYF9"/>
<dbReference type="GO" id="GO:0016829">
    <property type="term" value="F:lyase activity"/>
    <property type="evidence" value="ECO:0007669"/>
    <property type="project" value="UniProtKB-KW"/>
</dbReference>
<dbReference type="EMBL" id="NVXX01000040">
    <property type="protein sequence ID" value="PKH16380.1"/>
    <property type="molecule type" value="Genomic_DNA"/>
</dbReference>
<protein>
    <submittedName>
        <fullName evidence="5">Cell wall anchor protein</fullName>
    </submittedName>
</protein>
<feature type="chain" id="PRO_5014793669" evidence="3">
    <location>
        <begin position="26"/>
        <end position="406"/>
    </location>
</feature>
<keyword evidence="2" id="KW-0456">Lyase</keyword>
<proteinExistence type="predicted"/>